<name>A0A9N9K733_9GLOM</name>
<feature type="non-terminal residue" evidence="1">
    <location>
        <position position="46"/>
    </location>
</feature>
<evidence type="ECO:0000313" key="2">
    <source>
        <dbReference type="Proteomes" id="UP000789405"/>
    </source>
</evidence>
<keyword evidence="2" id="KW-1185">Reference proteome</keyword>
<protein>
    <submittedName>
        <fullName evidence="1">28445_t:CDS:1</fullName>
    </submittedName>
</protein>
<comment type="caution">
    <text evidence="1">The sequence shown here is derived from an EMBL/GenBank/DDBJ whole genome shotgun (WGS) entry which is preliminary data.</text>
</comment>
<sequence>MAIVTLESEEEKRKLIGQIWKAKEYMIKIMNIKIKTCYRCHAEKYL</sequence>
<reference evidence="1" key="1">
    <citation type="submission" date="2021-06" db="EMBL/GenBank/DDBJ databases">
        <authorList>
            <person name="Kallberg Y."/>
            <person name="Tangrot J."/>
            <person name="Rosling A."/>
        </authorList>
    </citation>
    <scope>NUCLEOTIDE SEQUENCE</scope>
    <source>
        <strain evidence="1">MA453B</strain>
    </source>
</reference>
<dbReference type="Proteomes" id="UP000789405">
    <property type="component" value="Unassembled WGS sequence"/>
</dbReference>
<accession>A0A9N9K733</accession>
<dbReference type="AlphaFoldDB" id="A0A9N9K733"/>
<organism evidence="1 2">
    <name type="scientific">Dentiscutata erythropus</name>
    <dbReference type="NCBI Taxonomy" id="1348616"/>
    <lineage>
        <taxon>Eukaryota</taxon>
        <taxon>Fungi</taxon>
        <taxon>Fungi incertae sedis</taxon>
        <taxon>Mucoromycota</taxon>
        <taxon>Glomeromycotina</taxon>
        <taxon>Glomeromycetes</taxon>
        <taxon>Diversisporales</taxon>
        <taxon>Gigasporaceae</taxon>
        <taxon>Dentiscutata</taxon>
    </lineage>
</organism>
<gene>
    <name evidence="1" type="ORF">DERYTH_LOCUS26047</name>
</gene>
<dbReference type="EMBL" id="CAJVPY010052003">
    <property type="protein sequence ID" value="CAG8814986.1"/>
    <property type="molecule type" value="Genomic_DNA"/>
</dbReference>
<proteinExistence type="predicted"/>
<evidence type="ECO:0000313" key="1">
    <source>
        <dbReference type="EMBL" id="CAG8814986.1"/>
    </source>
</evidence>